<keyword evidence="3 5" id="KW-0238">DNA-binding</keyword>
<dbReference type="PANTHER" id="PTHR30349:SF64">
    <property type="entry name" value="PROPHAGE INTEGRASE INTD-RELATED"/>
    <property type="match status" value="1"/>
</dbReference>
<organism evidence="8 9">
    <name type="scientific">Parasediminibacterium paludis</name>
    <dbReference type="NCBI Taxonomy" id="908966"/>
    <lineage>
        <taxon>Bacteria</taxon>
        <taxon>Pseudomonadati</taxon>
        <taxon>Bacteroidota</taxon>
        <taxon>Chitinophagia</taxon>
        <taxon>Chitinophagales</taxon>
        <taxon>Chitinophagaceae</taxon>
        <taxon>Parasediminibacterium</taxon>
    </lineage>
</organism>
<dbReference type="Proteomes" id="UP001595906">
    <property type="component" value="Unassembled WGS sequence"/>
</dbReference>
<feature type="domain" description="Tyr recombinase" evidence="6">
    <location>
        <begin position="242"/>
        <end position="438"/>
    </location>
</feature>
<gene>
    <name evidence="8" type="ORF">ACFOW1_15910</name>
</gene>
<dbReference type="InterPro" id="IPR011010">
    <property type="entry name" value="DNA_brk_join_enz"/>
</dbReference>
<evidence type="ECO:0000259" key="6">
    <source>
        <dbReference type="PROSITE" id="PS51898"/>
    </source>
</evidence>
<dbReference type="SUPFAM" id="SSF56349">
    <property type="entry name" value="DNA breaking-rejoining enzymes"/>
    <property type="match status" value="1"/>
</dbReference>
<feature type="domain" description="Core-binding (CB)" evidence="7">
    <location>
        <begin position="146"/>
        <end position="218"/>
    </location>
</feature>
<dbReference type="PROSITE" id="PS51900">
    <property type="entry name" value="CB"/>
    <property type="match status" value="1"/>
</dbReference>
<dbReference type="Gene3D" id="1.10.443.10">
    <property type="entry name" value="Intergrase catalytic core"/>
    <property type="match status" value="1"/>
</dbReference>
<dbReference type="PROSITE" id="PS51898">
    <property type="entry name" value="TYR_RECOMBINASE"/>
    <property type="match status" value="1"/>
</dbReference>
<dbReference type="Pfam" id="PF00589">
    <property type="entry name" value="Phage_integrase"/>
    <property type="match status" value="1"/>
</dbReference>
<name>A0ABV8Q2B2_9BACT</name>
<proteinExistence type="inferred from homology"/>
<evidence type="ECO:0000313" key="9">
    <source>
        <dbReference type="Proteomes" id="UP001595906"/>
    </source>
</evidence>
<evidence type="ECO:0000313" key="8">
    <source>
        <dbReference type="EMBL" id="MFC4233386.1"/>
    </source>
</evidence>
<evidence type="ECO:0000256" key="2">
    <source>
        <dbReference type="ARBA" id="ARBA00022908"/>
    </source>
</evidence>
<dbReference type="Gene3D" id="1.10.150.130">
    <property type="match status" value="1"/>
</dbReference>
<dbReference type="Pfam" id="PF13102">
    <property type="entry name" value="Phage_int_SAM_5"/>
    <property type="match status" value="1"/>
</dbReference>
<sequence>MSVTTSIFLDTRRMKKTKTYPVKLRVYTQSKTEFYLTVLDLSEDDFKKLEAKNIGEGLRKIRDQLNELKWQAEEAIKENRPFEFADFERKFIQHHPLLVKKQSRKYSAELPDMYRNEELPLDAIKRYKILSQHFDEGTIGNIFQCIVKKLILEGRIGSAENYYTSYRSFEKFKGNVLLEQVTVSYLMQFENCLLARGVSKTTIGIYTRNMRAVFNEAIFQDIVTSKQYPFGKRKYTVPTGKGIKKALTHEELLKMYNYPCDPNNPTEQRAKDMWLFSYFGNGINFKDMLYLKFKNIHEGFIVFERAKTERANREKPVLISVFITDDMKRIMDYWGNQNKSPNSLIFPVLDLNSNLYKQHEDRKMFIHMINDWLKHMQKELGITKKITTYVARHTFSTIMKNSGVSTRYIQEALGHQSLTTTENYLASFDDATKRKFASHLETFKMK</sequence>
<dbReference type="EMBL" id="JBHSDC010000029">
    <property type="protein sequence ID" value="MFC4233386.1"/>
    <property type="molecule type" value="Genomic_DNA"/>
</dbReference>
<comment type="caution">
    <text evidence="8">The sequence shown here is derived from an EMBL/GenBank/DDBJ whole genome shotgun (WGS) entry which is preliminary data.</text>
</comment>
<dbReference type="RefSeq" id="WP_379015643.1">
    <property type="nucleotide sequence ID" value="NZ_JBHSDC010000029.1"/>
</dbReference>
<protein>
    <submittedName>
        <fullName evidence="8">Tyrosine-type recombinase/integrase</fullName>
    </submittedName>
</protein>
<keyword evidence="9" id="KW-1185">Reference proteome</keyword>
<evidence type="ECO:0000256" key="5">
    <source>
        <dbReference type="PROSITE-ProRule" id="PRU01248"/>
    </source>
</evidence>
<evidence type="ECO:0000256" key="1">
    <source>
        <dbReference type="ARBA" id="ARBA00008857"/>
    </source>
</evidence>
<evidence type="ECO:0000256" key="4">
    <source>
        <dbReference type="ARBA" id="ARBA00023172"/>
    </source>
</evidence>
<keyword evidence="4" id="KW-0233">DNA recombination</keyword>
<keyword evidence="2" id="KW-0229">DNA integration</keyword>
<dbReference type="InterPro" id="IPR050090">
    <property type="entry name" value="Tyrosine_recombinase_XerCD"/>
</dbReference>
<dbReference type="InterPro" id="IPR013762">
    <property type="entry name" value="Integrase-like_cat_sf"/>
</dbReference>
<dbReference type="InterPro" id="IPR025269">
    <property type="entry name" value="SAM-like_dom"/>
</dbReference>
<evidence type="ECO:0000259" key="7">
    <source>
        <dbReference type="PROSITE" id="PS51900"/>
    </source>
</evidence>
<dbReference type="InterPro" id="IPR002104">
    <property type="entry name" value="Integrase_catalytic"/>
</dbReference>
<evidence type="ECO:0000256" key="3">
    <source>
        <dbReference type="ARBA" id="ARBA00023125"/>
    </source>
</evidence>
<accession>A0ABV8Q2B2</accession>
<reference evidence="9" key="1">
    <citation type="journal article" date="2019" name="Int. J. Syst. Evol. Microbiol.">
        <title>The Global Catalogue of Microorganisms (GCM) 10K type strain sequencing project: providing services to taxonomists for standard genome sequencing and annotation.</title>
        <authorList>
            <consortium name="The Broad Institute Genomics Platform"/>
            <consortium name="The Broad Institute Genome Sequencing Center for Infectious Disease"/>
            <person name="Wu L."/>
            <person name="Ma J."/>
        </authorList>
    </citation>
    <scope>NUCLEOTIDE SEQUENCE [LARGE SCALE GENOMIC DNA]</scope>
    <source>
        <strain evidence="9">CECT 8010</strain>
    </source>
</reference>
<dbReference type="InterPro" id="IPR044068">
    <property type="entry name" value="CB"/>
</dbReference>
<dbReference type="PANTHER" id="PTHR30349">
    <property type="entry name" value="PHAGE INTEGRASE-RELATED"/>
    <property type="match status" value="1"/>
</dbReference>
<dbReference type="InterPro" id="IPR010998">
    <property type="entry name" value="Integrase_recombinase_N"/>
</dbReference>
<comment type="similarity">
    <text evidence="1">Belongs to the 'phage' integrase family.</text>
</comment>